<dbReference type="CDD" id="cd02069">
    <property type="entry name" value="methionine_synthase_B12_BD"/>
    <property type="match status" value="1"/>
</dbReference>
<evidence type="ECO:0000256" key="20">
    <source>
        <dbReference type="PIRNR" id="PIRNR000381"/>
    </source>
</evidence>
<dbReference type="PROSITE" id="PS50970">
    <property type="entry name" value="HCY"/>
    <property type="match status" value="1"/>
</dbReference>
<name>A0ABT8BS49_9VIBR</name>
<dbReference type="InterPro" id="IPR000489">
    <property type="entry name" value="Pterin-binding_dom"/>
</dbReference>
<dbReference type="InterPro" id="IPR003726">
    <property type="entry name" value="HCY_dom"/>
</dbReference>
<evidence type="ECO:0000256" key="1">
    <source>
        <dbReference type="ARBA" id="ARBA00001700"/>
    </source>
</evidence>
<dbReference type="GO" id="GO:0032259">
    <property type="term" value="P:methylation"/>
    <property type="evidence" value="ECO:0007669"/>
    <property type="project" value="UniProtKB-KW"/>
</dbReference>
<dbReference type="RefSeq" id="WP_170883754.1">
    <property type="nucleotide sequence ID" value="NZ_JABEYA020000024.1"/>
</dbReference>
<dbReference type="NCBIfam" id="TIGR02082">
    <property type="entry name" value="metH"/>
    <property type="match status" value="1"/>
</dbReference>
<evidence type="ECO:0000256" key="2">
    <source>
        <dbReference type="ARBA" id="ARBA00001947"/>
    </source>
</evidence>
<evidence type="ECO:0000259" key="23">
    <source>
        <dbReference type="PROSITE" id="PS50972"/>
    </source>
</evidence>
<keyword evidence="16 20" id="KW-0486">Methionine biosynthesis</keyword>
<evidence type="ECO:0000256" key="7">
    <source>
        <dbReference type="ARBA" id="ARBA00013998"/>
    </source>
</evidence>
<dbReference type="Gene3D" id="3.10.196.10">
    <property type="entry name" value="Vitamin B12-dependent methionine synthase, activation domain"/>
    <property type="match status" value="1"/>
</dbReference>
<feature type="binding site" evidence="21">
    <location>
        <position position="248"/>
    </location>
    <ligand>
        <name>Zn(2+)</name>
        <dbReference type="ChEBI" id="CHEBI:29105"/>
    </ligand>
</feature>
<dbReference type="SMART" id="SM01018">
    <property type="entry name" value="B12-binding_2"/>
    <property type="match status" value="1"/>
</dbReference>
<protein>
    <recommendedName>
        <fullName evidence="7 19">Methionine synthase</fullName>
        <ecNumber evidence="6 19">2.1.1.13</ecNumber>
    </recommendedName>
    <alternativeName>
        <fullName evidence="20">5-methyltetrahydrofolate--homocysteine methyltransferase</fullName>
    </alternativeName>
</protein>
<feature type="domain" description="B12-binding N-terminal" evidence="26">
    <location>
        <begin position="651"/>
        <end position="745"/>
    </location>
</feature>
<dbReference type="InterPro" id="IPR050554">
    <property type="entry name" value="Met_Synthase/Corrinoid"/>
</dbReference>
<evidence type="ECO:0000256" key="10">
    <source>
        <dbReference type="ARBA" id="ARBA00022628"/>
    </source>
</evidence>
<keyword evidence="12 20" id="KW-0949">S-adenosyl-L-methionine</keyword>
<feature type="binding site" evidence="21">
    <location>
        <position position="311"/>
    </location>
    <ligand>
        <name>Zn(2+)</name>
        <dbReference type="ChEBI" id="CHEBI:29105"/>
    </ligand>
</feature>
<organism evidence="27 28">
    <name type="scientific">Vibrio ostreicida</name>
    <dbReference type="NCBI Taxonomy" id="526588"/>
    <lineage>
        <taxon>Bacteria</taxon>
        <taxon>Pseudomonadati</taxon>
        <taxon>Pseudomonadota</taxon>
        <taxon>Gammaproteobacteria</taxon>
        <taxon>Vibrionales</taxon>
        <taxon>Vibrionaceae</taxon>
        <taxon>Vibrio</taxon>
    </lineage>
</organism>
<feature type="domain" description="B12-binding" evidence="25">
    <location>
        <begin position="747"/>
        <end position="882"/>
    </location>
</feature>
<evidence type="ECO:0000256" key="9">
    <source>
        <dbReference type="ARBA" id="ARBA00022605"/>
    </source>
</evidence>
<dbReference type="Pfam" id="PF02965">
    <property type="entry name" value="Met_synt_B12"/>
    <property type="match status" value="1"/>
</dbReference>
<dbReference type="InterPro" id="IPR006158">
    <property type="entry name" value="Cobalamin-bd"/>
</dbReference>
<feature type="domain" description="Pterin-binding" evidence="23">
    <location>
        <begin position="357"/>
        <end position="618"/>
    </location>
</feature>
<sequence>MGSDVRQQIEAQLKERILLIDGGMGTMIQDRRLEELDYRGQRFVDWHCDLKGNNDLLVLSQPTLIKEIHAEYLEAGADILETNTFNATTIAMADYDMESLSEEINFAAAKLARESADEWTAKTPDKPRFVAGVLGPTNRTCSISPDVNDPGYRNVSFDELVEAYSESTRALIKGGADLILIETIFDTLNAKACAFAVESVFEEIGTSLPVMISGTITDASGRTLSGQTTEAFYNALRHVKPISFGLNCALGPDELREYVGEMSRISECNVSAHPNAGLPNAFGEYDLSPEEMAEHVKEWAESGFLNLIGGCCGTTPEHIRQMAEAVEGVTPRQLPDLPVSCRLSGLEPLTIAKESLFVNVGERTNVTGSARFKRLIKEELYDEALNVAREQVENGAQIIDINMDEGMLDAEACMVRFLNLCASEPEISKVPVMVDSSKWEVIEAGLKCIQGKGIVNSISLKEGKEKFVEQAKLVRRYGAAVIVMAFDELGQADTRERKVEICTNAYNILVDEVGFPPEDIIFDPNIFAVATGIDEHNNYAVDFIEAVGDIKRELPHAMISGGVSNVSFSFRGNNYVREAIHAVFLYHCFKNGMDMGIVNAGQLEIYDNVPEDLRDAVEDVVLNRRDDSTERLLDMATEYLERAVGKVEDKSALEWRTWPVEKRLEHSLVKGITDFIVEDTEEARVNASRPIEVIEGPLMDGMNVVGDLFGEGKMFLPQVVKSARVMKQAVAHLEPFINASKEVGATNGKILLATVKGDVHDIGKNIVGVVLQCNNYEIIDLGVMVSCEKILKVAKEENVDIIGLSGLITPSLDEMVHVAKEMERLDFDLPLLIGGATTSKAHTAVKIEQNYKHPVVYVNNASRAVGVCTSLLSDELRPGFVEKVDADYVRVRDQHNRKKPRTKPITLEQARANKVAIDWASYTPPRPARPGVHVFDDFDVSTLRQYIDWTPFFMTWSLVGKYPAILEHEEVGEEAKRLFKDANDLLDRVEKEKLLKARGMCAMFPANSVGDDIEVYTDESRTKVLKVLHNLRQQTEKPKGFNYCLSDYIAPKDSGKADWIGGFAVTGGIGERELADEYKAKGDDYNAIMIQAVADRLAEAFAEYLHKEVRKDIWGYSPDEDLSNDDLIREKYQGIRPAPGYPACPEHTEKGTLWELMDIENAIDMSLTTSYAMWPGASVSGMYFSHPDARYFAIAQIQQDQVVSYADRKGWDRLEAEKWLGPNMN</sequence>
<evidence type="ECO:0000256" key="18">
    <source>
        <dbReference type="ARBA" id="ARBA00025552"/>
    </source>
</evidence>
<evidence type="ECO:0000259" key="26">
    <source>
        <dbReference type="PROSITE" id="PS51337"/>
    </source>
</evidence>
<evidence type="ECO:0000256" key="16">
    <source>
        <dbReference type="ARBA" id="ARBA00023167"/>
    </source>
</evidence>
<dbReference type="InterPro" id="IPR003759">
    <property type="entry name" value="Cbl-bd_cap"/>
</dbReference>
<evidence type="ECO:0000256" key="12">
    <source>
        <dbReference type="ARBA" id="ARBA00022691"/>
    </source>
</evidence>
<keyword evidence="14" id="KW-0677">Repeat</keyword>
<dbReference type="Gene3D" id="3.40.50.280">
    <property type="entry name" value="Cobalamin-binding domain"/>
    <property type="match status" value="1"/>
</dbReference>
<reference evidence="28" key="1">
    <citation type="journal article" date="2019" name="Int. J. Syst. Evol. Microbiol.">
        <title>The Global Catalogue of Microorganisms (GCM) 10K type strain sequencing project: providing services to taxonomists for standard genome sequencing and annotation.</title>
        <authorList>
            <consortium name="The Broad Institute Genomics Platform"/>
            <consortium name="The Broad Institute Genome Sequencing Center for Infectious Disease"/>
            <person name="Wu L."/>
            <person name="Ma J."/>
        </authorList>
    </citation>
    <scope>NUCLEOTIDE SEQUENCE [LARGE SCALE GENOMIC DNA]</scope>
    <source>
        <strain evidence="28">CECT 7398</strain>
    </source>
</reference>
<dbReference type="Gene3D" id="1.10.1240.10">
    <property type="entry name" value="Methionine synthase domain"/>
    <property type="match status" value="1"/>
</dbReference>
<evidence type="ECO:0000256" key="8">
    <source>
        <dbReference type="ARBA" id="ARBA00022603"/>
    </source>
</evidence>
<evidence type="ECO:0000256" key="21">
    <source>
        <dbReference type="PROSITE-ProRule" id="PRU00333"/>
    </source>
</evidence>
<evidence type="ECO:0000259" key="22">
    <source>
        <dbReference type="PROSITE" id="PS50970"/>
    </source>
</evidence>
<dbReference type="InterPro" id="IPR036589">
    <property type="entry name" value="HCY_dom_sf"/>
</dbReference>
<dbReference type="CDD" id="cd00740">
    <property type="entry name" value="MeTr"/>
    <property type="match status" value="1"/>
</dbReference>
<keyword evidence="8 20" id="KW-0489">Methyltransferase</keyword>
<evidence type="ECO:0000256" key="6">
    <source>
        <dbReference type="ARBA" id="ARBA00012032"/>
    </source>
</evidence>
<comment type="caution">
    <text evidence="27">The sequence shown here is derived from an EMBL/GenBank/DDBJ whole genome shotgun (WGS) entry which is preliminary data.</text>
</comment>
<keyword evidence="15 20" id="KW-0862">Zinc</keyword>
<accession>A0ABT8BS49</accession>
<dbReference type="PANTHER" id="PTHR45833">
    <property type="entry name" value="METHIONINE SYNTHASE"/>
    <property type="match status" value="1"/>
</dbReference>
<proteinExistence type="inferred from homology"/>
<dbReference type="PROSITE" id="PS51332">
    <property type="entry name" value="B12_BINDING"/>
    <property type="match status" value="1"/>
</dbReference>
<dbReference type="InterPro" id="IPR011822">
    <property type="entry name" value="MetH"/>
</dbReference>
<dbReference type="Pfam" id="PF02607">
    <property type="entry name" value="B12-binding_2"/>
    <property type="match status" value="1"/>
</dbReference>
<evidence type="ECO:0000256" key="14">
    <source>
        <dbReference type="ARBA" id="ARBA00022737"/>
    </source>
</evidence>
<dbReference type="Pfam" id="PF02310">
    <property type="entry name" value="B12-binding"/>
    <property type="match status" value="1"/>
</dbReference>
<comment type="domain">
    <text evidence="20">Modular enzyme with four functionally distinct domains. The isolated Hcy-binding domain catalyzes methyl transfer from free methylcobalamin to homocysteine. The Hcy-binding domain in association with the pterin-binding domain catalyzes the methylation of cob(I)alamin by methyltetrahydrofolate and the methylation of homocysteine. The B12-binding domain binds the cofactor. The AdoMet activation domain binds S-adenosyl-L-methionine. Under aerobic conditions cob(I)alamin can be converted to inactive cob(II)alamin. Reductive methylation by S-adenosyl-L-methionine and flavodoxin regenerates methylcobalamin.</text>
</comment>
<evidence type="ECO:0000259" key="24">
    <source>
        <dbReference type="PROSITE" id="PS50974"/>
    </source>
</evidence>
<dbReference type="SUPFAM" id="SSF52242">
    <property type="entry name" value="Cobalamin (vitamin B12)-binding domain"/>
    <property type="match status" value="1"/>
</dbReference>
<dbReference type="EC" id="2.1.1.13" evidence="6 19"/>
<dbReference type="SUPFAM" id="SSF51717">
    <property type="entry name" value="Dihydropteroate synthetase-like"/>
    <property type="match status" value="1"/>
</dbReference>
<dbReference type="Pfam" id="PF00809">
    <property type="entry name" value="Pterin_bind"/>
    <property type="match status" value="1"/>
</dbReference>
<comment type="similarity">
    <text evidence="5">Belongs to the vitamin-B12 dependent methionine synthase family.</text>
</comment>
<comment type="pathway">
    <text evidence="4 20">Amino-acid biosynthesis; L-methionine biosynthesis via de novo pathway; L-methionine from L-homocysteine (MetH route): step 1/1.</text>
</comment>
<dbReference type="Proteomes" id="UP001238540">
    <property type="component" value="Unassembled WGS sequence"/>
</dbReference>
<dbReference type="PIRSF" id="PIRSF000381">
    <property type="entry name" value="MetH"/>
    <property type="match status" value="1"/>
</dbReference>
<gene>
    <name evidence="27" type="primary">metH</name>
    <name evidence="27" type="ORF">QWZ16_04200</name>
</gene>
<evidence type="ECO:0000256" key="5">
    <source>
        <dbReference type="ARBA" id="ARBA00010398"/>
    </source>
</evidence>
<evidence type="ECO:0000313" key="28">
    <source>
        <dbReference type="Proteomes" id="UP001238540"/>
    </source>
</evidence>
<evidence type="ECO:0000256" key="19">
    <source>
        <dbReference type="NCBIfam" id="TIGR02082"/>
    </source>
</evidence>
<evidence type="ECO:0000256" key="3">
    <source>
        <dbReference type="ARBA" id="ARBA00001956"/>
    </source>
</evidence>
<dbReference type="PANTHER" id="PTHR45833:SF1">
    <property type="entry name" value="METHIONINE SYNTHASE"/>
    <property type="match status" value="1"/>
</dbReference>
<feature type="domain" description="Hcy-binding" evidence="22">
    <location>
        <begin position="6"/>
        <end position="326"/>
    </location>
</feature>
<dbReference type="InterPro" id="IPR037010">
    <property type="entry name" value="VitB12-dep_Met_synth_activ_sf"/>
</dbReference>
<evidence type="ECO:0000256" key="13">
    <source>
        <dbReference type="ARBA" id="ARBA00022723"/>
    </source>
</evidence>
<dbReference type="GO" id="GO:0008705">
    <property type="term" value="F:methionine synthase activity"/>
    <property type="evidence" value="ECO:0007669"/>
    <property type="project" value="UniProtKB-EC"/>
</dbReference>
<keyword evidence="17 20" id="KW-0170">Cobalt</keyword>
<evidence type="ECO:0000313" key="27">
    <source>
        <dbReference type="EMBL" id="MDN3608935.1"/>
    </source>
</evidence>
<dbReference type="PROSITE" id="PS50974">
    <property type="entry name" value="ADOMET_ACTIVATION"/>
    <property type="match status" value="1"/>
</dbReference>
<dbReference type="InterPro" id="IPR033706">
    <property type="entry name" value="Met_synthase_B12-bd"/>
</dbReference>
<comment type="function">
    <text evidence="18 20">Catalyzes the transfer of a methyl group from methyl-cobalamin to homocysteine, yielding enzyme-bound cob(I)alamin and methionine. Subsequently, remethylates the cofactor using methyltetrahydrofolate.</text>
</comment>
<keyword evidence="13 20" id="KW-0479">Metal-binding</keyword>
<dbReference type="Gene3D" id="3.20.20.20">
    <property type="entry name" value="Dihydropteroate synthase-like"/>
    <property type="match status" value="1"/>
</dbReference>
<comment type="catalytic activity">
    <reaction evidence="1 20">
        <text>(6S)-5-methyl-5,6,7,8-tetrahydrofolate + L-homocysteine = (6S)-5,6,7,8-tetrahydrofolate + L-methionine</text>
        <dbReference type="Rhea" id="RHEA:11172"/>
        <dbReference type="ChEBI" id="CHEBI:18608"/>
        <dbReference type="ChEBI" id="CHEBI:57453"/>
        <dbReference type="ChEBI" id="CHEBI:57844"/>
        <dbReference type="ChEBI" id="CHEBI:58199"/>
        <dbReference type="EC" id="2.1.1.13"/>
    </reaction>
</comment>
<comment type="cofactor">
    <cofactor evidence="2 20 21">
        <name>Zn(2+)</name>
        <dbReference type="ChEBI" id="CHEBI:29105"/>
    </cofactor>
</comment>
<dbReference type="InterPro" id="IPR011005">
    <property type="entry name" value="Dihydropteroate_synth-like_sf"/>
</dbReference>
<dbReference type="InterPro" id="IPR036594">
    <property type="entry name" value="Meth_synthase_dom"/>
</dbReference>
<evidence type="ECO:0000259" key="25">
    <source>
        <dbReference type="PROSITE" id="PS51332"/>
    </source>
</evidence>
<dbReference type="Pfam" id="PF02574">
    <property type="entry name" value="S-methyl_trans"/>
    <property type="match status" value="1"/>
</dbReference>
<evidence type="ECO:0000256" key="4">
    <source>
        <dbReference type="ARBA" id="ARBA00005178"/>
    </source>
</evidence>
<dbReference type="InterPro" id="IPR004223">
    <property type="entry name" value="VitB12-dep_Met_synth_activ_dom"/>
</dbReference>
<evidence type="ECO:0000256" key="17">
    <source>
        <dbReference type="ARBA" id="ARBA00023285"/>
    </source>
</evidence>
<evidence type="ECO:0000256" key="11">
    <source>
        <dbReference type="ARBA" id="ARBA00022679"/>
    </source>
</evidence>
<dbReference type="NCBIfam" id="NF007024">
    <property type="entry name" value="PRK09490.1"/>
    <property type="match status" value="1"/>
</dbReference>
<feature type="binding site" evidence="21">
    <location>
        <position position="312"/>
    </location>
    <ligand>
        <name>Zn(2+)</name>
        <dbReference type="ChEBI" id="CHEBI:29105"/>
    </ligand>
</feature>
<keyword evidence="11 20" id="KW-0808">Transferase</keyword>
<dbReference type="Gene3D" id="1.10.288.10">
    <property type="entry name" value="Cobalamin-dependent Methionine Synthase, domain 2"/>
    <property type="match status" value="1"/>
</dbReference>
<comment type="cofactor">
    <cofactor evidence="3 20">
        <name>methylcob(III)alamin</name>
        <dbReference type="ChEBI" id="CHEBI:28115"/>
    </cofactor>
</comment>
<dbReference type="InterPro" id="IPR036724">
    <property type="entry name" value="Cobalamin-bd_sf"/>
</dbReference>
<feature type="domain" description="AdoMet activation" evidence="24">
    <location>
        <begin position="898"/>
        <end position="1225"/>
    </location>
</feature>
<dbReference type="SUPFAM" id="SSF47644">
    <property type="entry name" value="Methionine synthase domain"/>
    <property type="match status" value="1"/>
</dbReference>
<dbReference type="PROSITE" id="PS50972">
    <property type="entry name" value="PTERIN_BINDING"/>
    <property type="match status" value="1"/>
</dbReference>
<keyword evidence="28" id="KW-1185">Reference proteome</keyword>
<dbReference type="Gene3D" id="3.20.20.330">
    <property type="entry name" value="Homocysteine-binding-like domain"/>
    <property type="match status" value="1"/>
</dbReference>
<dbReference type="EMBL" id="JAUFQC010000001">
    <property type="protein sequence ID" value="MDN3608935.1"/>
    <property type="molecule type" value="Genomic_DNA"/>
</dbReference>
<evidence type="ECO:0000256" key="15">
    <source>
        <dbReference type="ARBA" id="ARBA00022833"/>
    </source>
</evidence>
<keyword evidence="9 20" id="KW-0028">Amino-acid biosynthesis</keyword>
<dbReference type="SUPFAM" id="SSF56507">
    <property type="entry name" value="Methionine synthase activation domain-like"/>
    <property type="match status" value="1"/>
</dbReference>
<keyword evidence="10 20" id="KW-0846">Cobalamin</keyword>
<dbReference type="SUPFAM" id="SSF82282">
    <property type="entry name" value="Homocysteine S-methyltransferase"/>
    <property type="match status" value="1"/>
</dbReference>
<dbReference type="PROSITE" id="PS51337">
    <property type="entry name" value="B12_BINDING_NTER"/>
    <property type="match status" value="1"/>
</dbReference>